<feature type="transmembrane region" description="Helical" evidence="5">
    <location>
        <begin position="198"/>
        <end position="228"/>
    </location>
</feature>
<feature type="domain" description="O-antigen ligase-related" evidence="6">
    <location>
        <begin position="200"/>
        <end position="335"/>
    </location>
</feature>
<evidence type="ECO:0000256" key="1">
    <source>
        <dbReference type="ARBA" id="ARBA00004141"/>
    </source>
</evidence>
<comment type="caution">
    <text evidence="7">The sequence shown here is derived from an EMBL/GenBank/DDBJ whole genome shotgun (WGS) entry which is preliminary data.</text>
</comment>
<protein>
    <submittedName>
        <fullName evidence="7">O-antigen ligase</fullName>
    </submittedName>
</protein>
<dbReference type="InterPro" id="IPR007016">
    <property type="entry name" value="O-antigen_ligase-rel_domated"/>
</dbReference>
<feature type="transmembrane region" description="Helical" evidence="5">
    <location>
        <begin position="119"/>
        <end position="138"/>
    </location>
</feature>
<evidence type="ECO:0000313" key="7">
    <source>
        <dbReference type="EMBL" id="RKT50353.1"/>
    </source>
</evidence>
<feature type="transmembrane region" description="Helical" evidence="5">
    <location>
        <begin position="240"/>
        <end position="261"/>
    </location>
</feature>
<evidence type="ECO:0000256" key="3">
    <source>
        <dbReference type="ARBA" id="ARBA00022989"/>
    </source>
</evidence>
<keyword evidence="3 5" id="KW-1133">Transmembrane helix</keyword>
<keyword evidence="7" id="KW-0436">Ligase</keyword>
<gene>
    <name evidence="7" type="ORF">DFR40_2909</name>
</gene>
<feature type="transmembrane region" description="Helical" evidence="5">
    <location>
        <begin position="36"/>
        <end position="54"/>
    </location>
</feature>
<dbReference type="EMBL" id="RBXP01000018">
    <property type="protein sequence ID" value="RKT50353.1"/>
    <property type="molecule type" value="Genomic_DNA"/>
</dbReference>
<accession>A0A495VPJ8</accession>
<feature type="transmembrane region" description="Helical" evidence="5">
    <location>
        <begin position="416"/>
        <end position="437"/>
    </location>
</feature>
<name>A0A495VPJ8_9RHOO</name>
<dbReference type="PANTHER" id="PTHR37422:SF13">
    <property type="entry name" value="LIPOPOLYSACCHARIDE BIOSYNTHESIS PROTEIN PA4999-RELATED"/>
    <property type="match status" value="1"/>
</dbReference>
<evidence type="ECO:0000256" key="2">
    <source>
        <dbReference type="ARBA" id="ARBA00022692"/>
    </source>
</evidence>
<dbReference type="PANTHER" id="PTHR37422">
    <property type="entry name" value="TEICHURONIC ACID BIOSYNTHESIS PROTEIN TUAE"/>
    <property type="match status" value="1"/>
</dbReference>
<dbReference type="AlphaFoldDB" id="A0A495VPJ8"/>
<keyword evidence="2 5" id="KW-0812">Transmembrane</keyword>
<evidence type="ECO:0000259" key="6">
    <source>
        <dbReference type="Pfam" id="PF04932"/>
    </source>
</evidence>
<dbReference type="OrthoDB" id="5735959at2"/>
<dbReference type="InterPro" id="IPR051533">
    <property type="entry name" value="WaaL-like"/>
</dbReference>
<proteinExistence type="predicted"/>
<sequence>MKLPLVFFVNSVVVGGLVGAIIYSLPGITWHDQQRLFQIVIFFLSAGFSAVLFARPGYQTLSWPSLLALLAVVLLGFASGGLALSPEWALTEISLLVCSVGLACLIASLIRWIPVFGEVYFPGVVRALLLVIVLRFYVSWFSALSHADLFFSPWSLLDGFSNVRHQGQFLTMVMPLLASSWALAGGPKERLSTWFDPLLMASVTAMVFVAGTRGTIAAWLVAASVFFFVSPGATRVARRVLIALLAGYILSLAVFMSIALASGQPVFSRFASSEVFGLSGRWDLWRTALESVVASPWLGIGPMHFVSLDHPSGAHPHQMFLQIASEWGVPVLLITLAVVGVWLGRSTRMAMQEDATAGSDLRWVLLFAIFAALVQAQVDGVLVMPYPQLWLAMISGWALAVFYRPKTLAHPAVAKFVGFAFVAVQLLAASYLAFVAFRDFGKLIDAPEWCPFGPRFWCDGRFNG</sequence>
<feature type="transmembrane region" description="Helical" evidence="5">
    <location>
        <begin position="66"/>
        <end position="84"/>
    </location>
</feature>
<evidence type="ECO:0000256" key="5">
    <source>
        <dbReference type="SAM" id="Phobius"/>
    </source>
</evidence>
<dbReference type="Proteomes" id="UP000270626">
    <property type="component" value="Unassembled WGS sequence"/>
</dbReference>
<feature type="transmembrane region" description="Helical" evidence="5">
    <location>
        <begin position="363"/>
        <end position="382"/>
    </location>
</feature>
<dbReference type="RefSeq" id="WP_147431343.1">
    <property type="nucleotide sequence ID" value="NZ_RBXP01000018.1"/>
</dbReference>
<evidence type="ECO:0000313" key="8">
    <source>
        <dbReference type="Proteomes" id="UP000270626"/>
    </source>
</evidence>
<feature type="transmembrane region" description="Helical" evidence="5">
    <location>
        <begin position="388"/>
        <end position="404"/>
    </location>
</feature>
<keyword evidence="8" id="KW-1185">Reference proteome</keyword>
<dbReference type="Pfam" id="PF04932">
    <property type="entry name" value="Wzy_C"/>
    <property type="match status" value="1"/>
</dbReference>
<dbReference type="GO" id="GO:0016874">
    <property type="term" value="F:ligase activity"/>
    <property type="evidence" value="ECO:0007669"/>
    <property type="project" value="UniProtKB-KW"/>
</dbReference>
<dbReference type="GO" id="GO:0016020">
    <property type="term" value="C:membrane"/>
    <property type="evidence" value="ECO:0007669"/>
    <property type="project" value="UniProtKB-SubCell"/>
</dbReference>
<feature type="transmembrane region" description="Helical" evidence="5">
    <location>
        <begin position="327"/>
        <end position="343"/>
    </location>
</feature>
<comment type="subcellular location">
    <subcellularLocation>
        <location evidence="1">Membrane</location>
        <topology evidence="1">Multi-pass membrane protein</topology>
    </subcellularLocation>
</comment>
<feature type="transmembrane region" description="Helical" evidence="5">
    <location>
        <begin position="6"/>
        <end position="24"/>
    </location>
</feature>
<reference evidence="7 8" key="1">
    <citation type="submission" date="2018-10" db="EMBL/GenBank/DDBJ databases">
        <title>Genomic Encyclopedia of Type Strains, Phase IV (KMG-IV): sequencing the most valuable type-strain genomes for metagenomic binning, comparative biology and taxonomic classification.</title>
        <authorList>
            <person name="Goeker M."/>
        </authorList>
    </citation>
    <scope>NUCLEOTIDE SEQUENCE [LARGE SCALE GENOMIC DNA]</scope>
    <source>
        <strain evidence="7 8">DSM 23841</strain>
    </source>
</reference>
<evidence type="ECO:0000256" key="4">
    <source>
        <dbReference type="ARBA" id="ARBA00023136"/>
    </source>
</evidence>
<organism evidence="7 8">
    <name type="scientific">Azonexus fungiphilus</name>
    <dbReference type="NCBI Taxonomy" id="146940"/>
    <lineage>
        <taxon>Bacteria</taxon>
        <taxon>Pseudomonadati</taxon>
        <taxon>Pseudomonadota</taxon>
        <taxon>Betaproteobacteria</taxon>
        <taxon>Rhodocyclales</taxon>
        <taxon>Azonexaceae</taxon>
        <taxon>Azonexus</taxon>
    </lineage>
</organism>
<feature type="transmembrane region" description="Helical" evidence="5">
    <location>
        <begin position="93"/>
        <end position="113"/>
    </location>
</feature>
<keyword evidence="4 5" id="KW-0472">Membrane</keyword>